<organism evidence="7 8">
    <name type="scientific">Laceyella tengchongensis</name>
    <dbReference type="NCBI Taxonomy" id="574699"/>
    <lineage>
        <taxon>Bacteria</taxon>
        <taxon>Bacillati</taxon>
        <taxon>Bacillota</taxon>
        <taxon>Bacilli</taxon>
        <taxon>Bacillales</taxon>
        <taxon>Thermoactinomycetaceae</taxon>
        <taxon>Laceyella</taxon>
    </lineage>
</organism>
<dbReference type="GO" id="GO:0005975">
    <property type="term" value="P:carbohydrate metabolic process"/>
    <property type="evidence" value="ECO:0007669"/>
    <property type="project" value="InterPro"/>
</dbReference>
<protein>
    <recommendedName>
        <fullName evidence="3">beta-N-acetylhexosaminidase</fullName>
        <ecNumber evidence="3">3.2.1.52</ecNumber>
    </recommendedName>
</protein>
<evidence type="ECO:0000256" key="3">
    <source>
        <dbReference type="ARBA" id="ARBA00012663"/>
    </source>
</evidence>
<dbReference type="InterPro" id="IPR017853">
    <property type="entry name" value="GH"/>
</dbReference>
<comment type="catalytic activity">
    <reaction evidence="1">
        <text>Hydrolysis of terminal non-reducing N-acetyl-D-hexosamine residues in N-acetyl-beta-D-hexosaminides.</text>
        <dbReference type="EC" id="3.2.1.52"/>
    </reaction>
</comment>
<evidence type="ECO:0000259" key="6">
    <source>
        <dbReference type="Pfam" id="PF00933"/>
    </source>
</evidence>
<dbReference type="Gene3D" id="3.40.50.1700">
    <property type="entry name" value="Glycoside hydrolase family 3 C-terminal domain"/>
    <property type="match status" value="1"/>
</dbReference>
<keyword evidence="8" id="KW-1185">Reference proteome</keyword>
<evidence type="ECO:0000256" key="2">
    <source>
        <dbReference type="ARBA" id="ARBA00005336"/>
    </source>
</evidence>
<dbReference type="Pfam" id="PF00933">
    <property type="entry name" value="Glyco_hydro_3"/>
    <property type="match status" value="1"/>
</dbReference>
<evidence type="ECO:0000256" key="5">
    <source>
        <dbReference type="ARBA" id="ARBA00023295"/>
    </source>
</evidence>
<keyword evidence="5" id="KW-0326">Glycosidase</keyword>
<dbReference type="AlphaFoldDB" id="A0AA46AF76"/>
<dbReference type="EC" id="3.2.1.52" evidence="3"/>
<name>A0AA46AF76_9BACL</name>
<dbReference type="Gene3D" id="3.20.20.300">
    <property type="entry name" value="Glycoside hydrolase, family 3, N-terminal domain"/>
    <property type="match status" value="1"/>
</dbReference>
<evidence type="ECO:0000256" key="1">
    <source>
        <dbReference type="ARBA" id="ARBA00001231"/>
    </source>
</evidence>
<evidence type="ECO:0000256" key="4">
    <source>
        <dbReference type="ARBA" id="ARBA00022801"/>
    </source>
</evidence>
<dbReference type="InterPro" id="IPR019800">
    <property type="entry name" value="Glyco_hydro_3_AS"/>
</dbReference>
<accession>A0AA46AF76</accession>
<dbReference type="PANTHER" id="PTHR30480">
    <property type="entry name" value="BETA-HEXOSAMINIDASE-RELATED"/>
    <property type="match status" value="1"/>
</dbReference>
<dbReference type="InterPro" id="IPR001764">
    <property type="entry name" value="Glyco_hydro_3_N"/>
</dbReference>
<dbReference type="Proteomes" id="UP001157946">
    <property type="component" value="Unassembled WGS sequence"/>
</dbReference>
<keyword evidence="4" id="KW-0378">Hydrolase</keyword>
<proteinExistence type="inferred from homology"/>
<dbReference type="InterPro" id="IPR050226">
    <property type="entry name" value="NagZ_Beta-hexosaminidase"/>
</dbReference>
<dbReference type="InterPro" id="IPR036881">
    <property type="entry name" value="Glyco_hydro_3_C_sf"/>
</dbReference>
<reference evidence="7" key="1">
    <citation type="submission" date="2017-05" db="EMBL/GenBank/DDBJ databases">
        <authorList>
            <person name="Varghese N."/>
            <person name="Submissions S."/>
        </authorList>
    </citation>
    <scope>NUCLEOTIDE SEQUENCE</scope>
    <source>
        <strain evidence="7">DSM 45262</strain>
    </source>
</reference>
<dbReference type="EMBL" id="FXTU01000003">
    <property type="protein sequence ID" value="SMP18886.1"/>
    <property type="molecule type" value="Genomic_DNA"/>
</dbReference>
<dbReference type="RefSeq" id="WP_284724238.1">
    <property type="nucleotide sequence ID" value="NZ_FXTU01000003.1"/>
</dbReference>
<dbReference type="GO" id="GO:0009254">
    <property type="term" value="P:peptidoglycan turnover"/>
    <property type="evidence" value="ECO:0007669"/>
    <property type="project" value="TreeGrafter"/>
</dbReference>
<comment type="caution">
    <text evidence="7">The sequence shown here is derived from an EMBL/GenBank/DDBJ whole genome shotgun (WGS) entry which is preliminary data.</text>
</comment>
<evidence type="ECO:0000313" key="8">
    <source>
        <dbReference type="Proteomes" id="UP001157946"/>
    </source>
</evidence>
<comment type="similarity">
    <text evidence="2">Belongs to the glycosyl hydrolase 3 family.</text>
</comment>
<dbReference type="GO" id="GO:0004563">
    <property type="term" value="F:beta-N-acetylhexosaminidase activity"/>
    <property type="evidence" value="ECO:0007669"/>
    <property type="project" value="UniProtKB-EC"/>
</dbReference>
<feature type="domain" description="Glycoside hydrolase family 3 N-terminal" evidence="6">
    <location>
        <begin position="14"/>
        <end position="335"/>
    </location>
</feature>
<dbReference type="PROSITE" id="PS00775">
    <property type="entry name" value="GLYCOSYL_HYDROL_F3"/>
    <property type="match status" value="1"/>
</dbReference>
<gene>
    <name evidence="7" type="ORF">SAMN06265361_103227</name>
</gene>
<dbReference type="InterPro" id="IPR036962">
    <property type="entry name" value="Glyco_hydro_3_N_sf"/>
</dbReference>
<dbReference type="PRINTS" id="PR00133">
    <property type="entry name" value="GLHYDRLASE3"/>
</dbReference>
<evidence type="ECO:0000313" key="7">
    <source>
        <dbReference type="EMBL" id="SMP18886.1"/>
    </source>
</evidence>
<sequence>MLSQMEERLTSLSLEQKIGQLLVGQAEGTALSESFRRFIERVPLAGYRINGPNIEHPAQVKKLTSDIQQAYTASGLDLPVIFACDQEGGVLSVFGDCVTEFPGSMALGATGSIELTELQAQQVGWELAEMGINHLLAPVADLNLEKTNPVIGVRAFGDDPAQVASHCFHFSLGANRGGVAVCAKHFPGHGNTAADTHVGLAVNHATEEVLRQTEYVPFKKLVDGGIDSVMVSHVVCSACSSLPASLSEEVISGLLRQEMGYDGLVISDDLSMGAVRNLYSAGEAVLRFILAGGDIAFIHDSRDSVEEAFYRLVQAVEQGELTEERIDTSLKRILRFKQKIAAYQQSRKLPSISGEELVRQIAERSITLVRDPRRLLPLSPDTKLLVISPRLSDLSEADTSSQQELKLAAYVKQAFPHTVCVELAPDEAEQALAEFRLQAAEADVILQGTVNAYRFPEQIAVMKELAKMRPLIAIMLRDPYDSELIPHDVTTLATYAATKQQLATLVRQLLGEVACMGGVPVRLARP</sequence>
<dbReference type="PANTHER" id="PTHR30480:SF13">
    <property type="entry name" value="BETA-HEXOSAMINIDASE"/>
    <property type="match status" value="1"/>
</dbReference>
<dbReference type="SUPFAM" id="SSF51445">
    <property type="entry name" value="(Trans)glycosidases"/>
    <property type="match status" value="1"/>
</dbReference>